<dbReference type="Pfam" id="PF04389">
    <property type="entry name" value="Peptidase_M28"/>
    <property type="match status" value="1"/>
</dbReference>
<dbReference type="OrthoDB" id="5841748at2759"/>
<evidence type="ECO:0000313" key="6">
    <source>
        <dbReference type="Proteomes" id="UP000005222"/>
    </source>
</evidence>
<dbReference type="Gene3D" id="3.40.630.10">
    <property type="entry name" value="Zn peptidases"/>
    <property type="match status" value="1"/>
</dbReference>
<dbReference type="OMA" id="IGRRQCK"/>
<dbReference type="HOGENOM" id="CLU_005688_1_1_1"/>
<evidence type="ECO:0000259" key="3">
    <source>
        <dbReference type="Pfam" id="PF04253"/>
    </source>
</evidence>
<dbReference type="STRING" id="559304.G8YD28"/>
<keyword evidence="2" id="KW-1133">Transmembrane helix</keyword>
<evidence type="ECO:0000259" key="4">
    <source>
        <dbReference type="Pfam" id="PF04389"/>
    </source>
</evidence>
<dbReference type="InterPro" id="IPR007484">
    <property type="entry name" value="Peptidase_M28"/>
</dbReference>
<dbReference type="InterPro" id="IPR039373">
    <property type="entry name" value="Peptidase_M28B"/>
</dbReference>
<dbReference type="InParanoid" id="G8YD28"/>
<name>G8YD28_PICSO</name>
<dbReference type="SUPFAM" id="SSF47672">
    <property type="entry name" value="Transferrin receptor-like dimerisation domain"/>
    <property type="match status" value="1"/>
</dbReference>
<feature type="transmembrane region" description="Helical" evidence="2">
    <location>
        <begin position="114"/>
        <end position="130"/>
    </location>
</feature>
<dbReference type="SUPFAM" id="SSF52025">
    <property type="entry name" value="PA domain"/>
    <property type="match status" value="1"/>
</dbReference>
<dbReference type="InterPro" id="IPR007365">
    <property type="entry name" value="TFR-like_dimer_dom"/>
</dbReference>
<sequence>MSTYADGDMSYQSINRAGTDIPVDPPQYDDLDVRYSSNDGMEQFEIEDIPYLNDEGFFKRASFMTKKIAHDFNNNVMYPMRRMIDPIAEGYSYLRAYYEKTIQKIGNPLVVKRLFYVFFIMVIVFAVSKYDNDEAVNGLSGGGFSSGKFYDIDKLSANIVSLVDKKLMKENLEYFSSMPHTAGTKGDLTLARYIYDCMKNNGVRVLNFDELQSFINYPKYDRDKTYLSLSDGSRHAELFESHRTEMEYLSYNPNSLNTNEELESHFLYANFGTEEDIKRLVDDQGSIKDSIIFVKYGGLIPEANKVRIIQSYDVKAMVFITPKYESNSNDDTFSYENVIEKHNVGLTRNSPGDVLTPGWSSEDGYVTRLPWFKSESSPKITTVPISWEDGVAFLKKLEGKGFKYADGFYSGSSQAQDKVKAKLRITNEHRPAQHIWNVIGSILGREENEKGIIIGASRDSNCFGTLSTNTGTVILLEVIRILTYLQRRYNWSALRTIHFVSFDATEYNLGGSTEWIESRKERLKKQGYAYIDLSDAISGDLLSIKSHPFFHKIIKEGLKNIKVEEGSNDISTGENLYDIFKKQNNDKDTISNNMIEQKNYIPFINMVNIPTMEIKFTGSKYPKNSCFDNFENFENRKIDTDMHKHQILVEALVRIILTLSESPIIPYGFTDMADSLGVYMKDLSTYADKKAKEKGQTINLKYDQLSSSINKLKSVGQTFSDWCEGWERFVMKDADVEPSLLAMNRWRWNDNMLEFNSRFLTQDILMKRQGYVNLLFGVPFSAPDISNDDHEWNSFPKVRDALDAFNFDKAQEEIDKVASYINLASDDFLNI</sequence>
<organism evidence="5 6">
    <name type="scientific">Pichia sorbitophila (strain ATCC MYA-4447 / BCRC 22081 / CBS 7064 / NBRC 10061 / NRRL Y-12695)</name>
    <name type="common">Hybrid yeast</name>
    <dbReference type="NCBI Taxonomy" id="559304"/>
    <lineage>
        <taxon>Eukaryota</taxon>
        <taxon>Fungi</taxon>
        <taxon>Dikarya</taxon>
        <taxon>Ascomycota</taxon>
        <taxon>Saccharomycotina</taxon>
        <taxon>Pichiomycetes</taxon>
        <taxon>Debaryomycetaceae</taxon>
        <taxon>Millerozyma</taxon>
    </lineage>
</organism>
<dbReference type="PANTHER" id="PTHR10404">
    <property type="entry name" value="N-ACETYLATED-ALPHA-LINKED ACIDIC DIPEPTIDASE"/>
    <property type="match status" value="1"/>
</dbReference>
<keyword evidence="2" id="KW-0812">Transmembrane</keyword>
<comment type="similarity">
    <text evidence="1">Belongs to the peptidase M28 family. M28B subfamily.</text>
</comment>
<dbReference type="InterPro" id="IPR036757">
    <property type="entry name" value="TFR-like_dimer_dom_sf"/>
</dbReference>
<dbReference type="SUPFAM" id="SSF53187">
    <property type="entry name" value="Zn-dependent exopeptidases"/>
    <property type="match status" value="1"/>
</dbReference>
<dbReference type="eggNOG" id="KOG2195">
    <property type="taxonomic scope" value="Eukaryota"/>
</dbReference>
<evidence type="ECO:0000256" key="1">
    <source>
        <dbReference type="ARBA" id="ARBA00005634"/>
    </source>
</evidence>
<reference evidence="5 6" key="1">
    <citation type="journal article" date="2012" name="G3 (Bethesda)">
        <title>Pichia sorbitophila, an interspecies yeast hybrid reveals early steps of genome resolution following polyploidization.</title>
        <authorList>
            <person name="Leh Louis V."/>
            <person name="Despons L."/>
            <person name="Friedrich A."/>
            <person name="Martin T."/>
            <person name="Durrens P."/>
            <person name="Casaregola S."/>
            <person name="Neuveglise C."/>
            <person name="Fairhead C."/>
            <person name="Marck C."/>
            <person name="Cruz J.A."/>
            <person name="Straub M.L."/>
            <person name="Kugler V."/>
            <person name="Sacerdot C."/>
            <person name="Uzunov Z."/>
            <person name="Thierry A."/>
            <person name="Weiss S."/>
            <person name="Bleykasten C."/>
            <person name="De Montigny J."/>
            <person name="Jacques N."/>
            <person name="Jung P."/>
            <person name="Lemaire M."/>
            <person name="Mallet S."/>
            <person name="Morel G."/>
            <person name="Richard G.F."/>
            <person name="Sarkar A."/>
            <person name="Savel G."/>
            <person name="Schacherer J."/>
            <person name="Seret M.L."/>
            <person name="Talla E."/>
            <person name="Samson G."/>
            <person name="Jubin C."/>
            <person name="Poulain J."/>
            <person name="Vacherie B."/>
            <person name="Barbe V."/>
            <person name="Pelletier E."/>
            <person name="Sherman D.J."/>
            <person name="Westhof E."/>
            <person name="Weissenbach J."/>
            <person name="Baret P.V."/>
            <person name="Wincker P."/>
            <person name="Gaillardin C."/>
            <person name="Dujon B."/>
            <person name="Souciet J.L."/>
        </authorList>
    </citation>
    <scope>NUCLEOTIDE SEQUENCE [LARGE SCALE GENOMIC DNA]</scope>
    <source>
        <strain evidence="6">ATCC MYA-4447 / BCRC 22081 / CBS 7064 / NBRC 10061 / NRRL Y-12695</strain>
    </source>
</reference>
<accession>G8YD28</accession>
<feature type="domain" description="Peptidase M28" evidence="4">
    <location>
        <begin position="437"/>
        <end position="638"/>
    </location>
</feature>
<dbReference type="EMBL" id="FO082050">
    <property type="protein sequence ID" value="CCE82859.1"/>
    <property type="molecule type" value="Genomic_DNA"/>
</dbReference>
<dbReference type="FunCoup" id="G8YD28">
    <property type="interactions" value="64"/>
</dbReference>
<dbReference type="Gene3D" id="3.50.30.30">
    <property type="match status" value="1"/>
</dbReference>
<dbReference type="GO" id="GO:0004180">
    <property type="term" value="F:carboxypeptidase activity"/>
    <property type="evidence" value="ECO:0007669"/>
    <property type="project" value="TreeGrafter"/>
</dbReference>
<evidence type="ECO:0000256" key="2">
    <source>
        <dbReference type="SAM" id="Phobius"/>
    </source>
</evidence>
<feature type="domain" description="Transferrin receptor-like dimerisation" evidence="3">
    <location>
        <begin position="701"/>
        <end position="828"/>
    </location>
</feature>
<dbReference type="Gene3D" id="1.20.930.40">
    <property type="entry name" value="Transferrin receptor-like, dimerisation domain"/>
    <property type="match status" value="1"/>
</dbReference>
<dbReference type="InterPro" id="IPR046450">
    <property type="entry name" value="PA_dom_sf"/>
</dbReference>
<gene>
    <name evidence="5" type="primary">Piso0_002610</name>
    <name evidence="5" type="ORF">GNLVRS01_PISO0J15739g</name>
</gene>
<keyword evidence="2" id="KW-0472">Membrane</keyword>
<dbReference type="PANTHER" id="PTHR10404:SF72">
    <property type="entry name" value="ZINC METALLOPROTEASE TRE2-RELATED"/>
    <property type="match status" value="1"/>
</dbReference>
<dbReference type="Pfam" id="PF04253">
    <property type="entry name" value="TFR_dimer"/>
    <property type="match status" value="1"/>
</dbReference>
<evidence type="ECO:0000313" key="5">
    <source>
        <dbReference type="EMBL" id="CCE82859.1"/>
    </source>
</evidence>
<proteinExistence type="inferred from homology"/>
<dbReference type="AlphaFoldDB" id="G8YD28"/>
<protein>
    <submittedName>
        <fullName evidence="5">Piso0_002610 protein</fullName>
    </submittedName>
</protein>
<dbReference type="Proteomes" id="UP000005222">
    <property type="component" value="Chromosome J"/>
</dbReference>
<keyword evidence="6" id="KW-1185">Reference proteome</keyword>
<dbReference type="FunFam" id="3.40.630.10:FF:000101">
    <property type="entry name" value="N-acetylated alpha-linked acidic dipeptidase like 1"/>
    <property type="match status" value="1"/>
</dbReference>